<name>A0A4Q5IXM5_9ACTN</name>
<dbReference type="RefSeq" id="WP_129988425.1">
    <property type="nucleotide sequence ID" value="NZ_SDPU01000028.1"/>
</dbReference>
<dbReference type="PANTHER" id="PTHR47199:SF2">
    <property type="entry name" value="PHOTOSYSTEM II STABILITY_ASSEMBLY FACTOR HCF136, CHLOROPLASTIC"/>
    <property type="match status" value="1"/>
</dbReference>
<dbReference type="InterPro" id="IPR015943">
    <property type="entry name" value="WD40/YVTN_repeat-like_dom_sf"/>
</dbReference>
<organism evidence="2 3">
    <name type="scientific">Nocardioides iriomotensis</name>
    <dbReference type="NCBI Taxonomy" id="715784"/>
    <lineage>
        <taxon>Bacteria</taxon>
        <taxon>Bacillati</taxon>
        <taxon>Actinomycetota</taxon>
        <taxon>Actinomycetes</taxon>
        <taxon>Propionibacteriales</taxon>
        <taxon>Nocardioidaceae</taxon>
        <taxon>Nocardioides</taxon>
    </lineage>
</organism>
<dbReference type="CDD" id="cd15482">
    <property type="entry name" value="Sialidase_non-viral"/>
    <property type="match status" value="2"/>
</dbReference>
<feature type="signal peptide" evidence="1">
    <location>
        <begin position="1"/>
        <end position="22"/>
    </location>
</feature>
<evidence type="ECO:0000313" key="2">
    <source>
        <dbReference type="EMBL" id="RYU10834.1"/>
    </source>
</evidence>
<keyword evidence="1" id="KW-0732">Signal</keyword>
<keyword evidence="3" id="KW-1185">Reference proteome</keyword>
<dbReference type="PANTHER" id="PTHR47199">
    <property type="entry name" value="PHOTOSYSTEM II STABILITY/ASSEMBLY FACTOR HCF136, CHLOROPLASTIC"/>
    <property type="match status" value="1"/>
</dbReference>
<dbReference type="SUPFAM" id="SSF110296">
    <property type="entry name" value="Oligoxyloglucan reducing end-specific cellobiohydrolase"/>
    <property type="match status" value="1"/>
</dbReference>
<dbReference type="EMBL" id="SDPU01000028">
    <property type="protein sequence ID" value="RYU10834.1"/>
    <property type="molecule type" value="Genomic_DNA"/>
</dbReference>
<dbReference type="Proteomes" id="UP000291189">
    <property type="component" value="Unassembled WGS sequence"/>
</dbReference>
<protein>
    <submittedName>
        <fullName evidence="2">Oxidoreductase</fullName>
    </submittedName>
</protein>
<dbReference type="Gene3D" id="2.130.10.10">
    <property type="entry name" value="YVTN repeat-like/Quinoprotein amine dehydrogenase"/>
    <property type="match status" value="2"/>
</dbReference>
<dbReference type="AlphaFoldDB" id="A0A4Q5IXM5"/>
<feature type="chain" id="PRO_5038928417" evidence="1">
    <location>
        <begin position="23"/>
        <end position="360"/>
    </location>
</feature>
<proteinExistence type="predicted"/>
<evidence type="ECO:0000256" key="1">
    <source>
        <dbReference type="SAM" id="SignalP"/>
    </source>
</evidence>
<reference evidence="2 3" key="1">
    <citation type="submission" date="2019-01" db="EMBL/GenBank/DDBJ databases">
        <title>Nocardioides guangzhouensis sp. nov., an actinobacterium isolated from soil.</title>
        <authorList>
            <person name="Fu Y."/>
            <person name="Cai Y."/>
            <person name="Lin Z."/>
            <person name="Chen P."/>
        </authorList>
    </citation>
    <scope>NUCLEOTIDE SEQUENCE [LARGE SCALE GENOMIC DNA]</scope>
    <source>
        <strain evidence="2 3">NBRC 105384</strain>
    </source>
</reference>
<gene>
    <name evidence="2" type="ORF">ETU37_16465</name>
</gene>
<accession>A0A4Q5IXM5</accession>
<evidence type="ECO:0000313" key="3">
    <source>
        <dbReference type="Proteomes" id="UP000291189"/>
    </source>
</evidence>
<dbReference type="OrthoDB" id="9764804at2"/>
<sequence length="360" mass="37867">MRTLLGALALSLAIPLSLSSVAATASQADTSDPTTWKWQKTRVDKDQSFRGLDAVSATTAWIAGENITDDGGPGAVYRTTDGGKTWQDVRPDVGADLAFRDVEASSARVASVLAIGEGKASRVYRTTDGGKTWTKTFQNKSKDAFYNCIDFYPGGRTGLGVSDPVDGKFRIIRTTDSGRSWSVLKDSKMPAAFEGEFNFAASGTCLTITGRQAYMASGGAAARVYHSRNKGDTWSVTSQTIPATNAGGVFSLSFKNKRVGVAVGGDFEQPDNGTEAASYKRKGSAWKSGGDLGGYRSGSDWVDGGGRAFVAVGPTGSDVSTDGGRSWTTWSRTGYHSVVCVPGGCWASGSEGRTAWVATQ</sequence>
<comment type="caution">
    <text evidence="2">The sequence shown here is derived from an EMBL/GenBank/DDBJ whole genome shotgun (WGS) entry which is preliminary data.</text>
</comment>